<dbReference type="InterPro" id="IPR001647">
    <property type="entry name" value="HTH_TetR"/>
</dbReference>
<dbReference type="RefSeq" id="WP_210158265.1">
    <property type="nucleotide sequence ID" value="NZ_JAFCNB010000016.1"/>
</dbReference>
<dbReference type="PANTHER" id="PTHR47506">
    <property type="entry name" value="TRANSCRIPTIONAL REGULATORY PROTEIN"/>
    <property type="match status" value="1"/>
</dbReference>
<keyword evidence="2 4" id="KW-0238">DNA-binding</keyword>
<dbReference type="Gene3D" id="1.10.357.10">
    <property type="entry name" value="Tetracycline Repressor, domain 2"/>
    <property type="match status" value="1"/>
</dbReference>
<dbReference type="EMBL" id="JAFCNB010000016">
    <property type="protein sequence ID" value="MBP2706990.1"/>
    <property type="molecule type" value="Genomic_DNA"/>
</dbReference>
<dbReference type="AlphaFoldDB" id="A0A941AK15"/>
<proteinExistence type="predicted"/>
<dbReference type="InterPro" id="IPR036271">
    <property type="entry name" value="Tet_transcr_reg_TetR-rel_C_sf"/>
</dbReference>
<keyword evidence="3" id="KW-0804">Transcription</keyword>
<keyword evidence="7" id="KW-1185">Reference proteome</keyword>
<dbReference type="InterPro" id="IPR009057">
    <property type="entry name" value="Homeodomain-like_sf"/>
</dbReference>
<dbReference type="PROSITE" id="PS50977">
    <property type="entry name" value="HTH_TETR_2"/>
    <property type="match status" value="1"/>
</dbReference>
<keyword evidence="1" id="KW-0805">Transcription regulation</keyword>
<reference evidence="6" key="1">
    <citation type="submission" date="2021-02" db="EMBL/GenBank/DDBJ databases">
        <title>Draft genome sequence of Microbispora sp. RL4-1S isolated from rice leaves in Thailand.</title>
        <authorList>
            <person name="Muangham S."/>
            <person name="Duangmal K."/>
        </authorList>
    </citation>
    <scope>NUCLEOTIDE SEQUENCE</scope>
    <source>
        <strain evidence="6">RL4-1S</strain>
    </source>
</reference>
<feature type="DNA-binding region" description="H-T-H motif" evidence="4">
    <location>
        <begin position="37"/>
        <end position="56"/>
    </location>
</feature>
<sequence length="201" mass="21307">MSAIVAGTPRKTASPPRRRILDTAAALFYAEGIRAVGIDRIITEAGVAKATFYHHFPTKDLLVVAYLEEMSLQQRAAAQALGANALTAGERLLRVFDVLGEIACGPGFRGCAFVNAAAEYPDPEHPVRRTVAGHRAWFRGLMEELLTEMGRPDAAVTAGILVLLRDGMVAGAALDDAAEARSRTRVAITRVLAAPAEAAAS</sequence>
<evidence type="ECO:0000313" key="6">
    <source>
        <dbReference type="EMBL" id="MBP2706990.1"/>
    </source>
</evidence>
<name>A0A941AK15_9ACTN</name>
<gene>
    <name evidence="6" type="ORF">JOL79_24700</name>
</gene>
<dbReference type="Proteomes" id="UP000674234">
    <property type="component" value="Unassembled WGS sequence"/>
</dbReference>
<evidence type="ECO:0000313" key="7">
    <source>
        <dbReference type="Proteomes" id="UP000674234"/>
    </source>
</evidence>
<evidence type="ECO:0000256" key="1">
    <source>
        <dbReference type="ARBA" id="ARBA00023015"/>
    </source>
</evidence>
<comment type="caution">
    <text evidence="6">The sequence shown here is derived from an EMBL/GenBank/DDBJ whole genome shotgun (WGS) entry which is preliminary data.</text>
</comment>
<evidence type="ECO:0000256" key="2">
    <source>
        <dbReference type="ARBA" id="ARBA00023125"/>
    </source>
</evidence>
<evidence type="ECO:0000256" key="3">
    <source>
        <dbReference type="ARBA" id="ARBA00023163"/>
    </source>
</evidence>
<dbReference type="PRINTS" id="PR00455">
    <property type="entry name" value="HTHTETR"/>
</dbReference>
<organism evidence="6 7">
    <name type="scientific">Microbispora oryzae</name>
    <dbReference type="NCBI Taxonomy" id="2806554"/>
    <lineage>
        <taxon>Bacteria</taxon>
        <taxon>Bacillati</taxon>
        <taxon>Actinomycetota</taxon>
        <taxon>Actinomycetes</taxon>
        <taxon>Streptosporangiales</taxon>
        <taxon>Streptosporangiaceae</taxon>
        <taxon>Microbispora</taxon>
    </lineage>
</organism>
<evidence type="ECO:0000259" key="5">
    <source>
        <dbReference type="PROSITE" id="PS50977"/>
    </source>
</evidence>
<dbReference type="SUPFAM" id="SSF48498">
    <property type="entry name" value="Tetracyclin repressor-like, C-terminal domain"/>
    <property type="match status" value="1"/>
</dbReference>
<dbReference type="GO" id="GO:0003677">
    <property type="term" value="F:DNA binding"/>
    <property type="evidence" value="ECO:0007669"/>
    <property type="project" value="UniProtKB-UniRule"/>
</dbReference>
<dbReference type="SUPFAM" id="SSF46689">
    <property type="entry name" value="Homeodomain-like"/>
    <property type="match status" value="1"/>
</dbReference>
<protein>
    <submittedName>
        <fullName evidence="6">TetR/AcrR family transcriptional regulator</fullName>
    </submittedName>
</protein>
<dbReference type="PANTHER" id="PTHR47506:SF1">
    <property type="entry name" value="HTH-TYPE TRANSCRIPTIONAL REGULATOR YJDC"/>
    <property type="match status" value="1"/>
</dbReference>
<feature type="domain" description="HTH tetR-type" evidence="5">
    <location>
        <begin position="14"/>
        <end position="74"/>
    </location>
</feature>
<accession>A0A941AK15</accession>
<evidence type="ECO:0000256" key="4">
    <source>
        <dbReference type="PROSITE-ProRule" id="PRU00335"/>
    </source>
</evidence>
<dbReference type="Pfam" id="PF00440">
    <property type="entry name" value="TetR_N"/>
    <property type="match status" value="1"/>
</dbReference>